<evidence type="ECO:0000256" key="3">
    <source>
        <dbReference type="ARBA" id="ARBA00023163"/>
    </source>
</evidence>
<dbReference type="SUPFAM" id="SSF52172">
    <property type="entry name" value="CheY-like"/>
    <property type="match status" value="1"/>
</dbReference>
<dbReference type="PANTHER" id="PTHR43280">
    <property type="entry name" value="ARAC-FAMILY TRANSCRIPTIONAL REGULATOR"/>
    <property type="match status" value="1"/>
</dbReference>
<dbReference type="CDD" id="cd17536">
    <property type="entry name" value="REC_YesN-like"/>
    <property type="match status" value="1"/>
</dbReference>
<evidence type="ECO:0000313" key="8">
    <source>
        <dbReference type="Proteomes" id="UP000076882"/>
    </source>
</evidence>
<name>A0A162G6Z0_LACPN</name>
<dbReference type="RefSeq" id="WP_044432712.1">
    <property type="nucleotide sequence ID" value="NZ_CP010528.1"/>
</dbReference>
<dbReference type="InterPro" id="IPR011006">
    <property type="entry name" value="CheY-like_superfamily"/>
</dbReference>
<dbReference type="Pfam" id="PF00072">
    <property type="entry name" value="Response_reg"/>
    <property type="match status" value="1"/>
</dbReference>
<evidence type="ECO:0000256" key="4">
    <source>
        <dbReference type="PROSITE-ProRule" id="PRU00169"/>
    </source>
</evidence>
<dbReference type="SUPFAM" id="SSF46689">
    <property type="entry name" value="Homeodomain-like"/>
    <property type="match status" value="1"/>
</dbReference>
<feature type="modified residue" description="4-aspartylphosphate" evidence="4">
    <location>
        <position position="55"/>
    </location>
</feature>
<feature type="domain" description="Response regulatory" evidence="6">
    <location>
        <begin position="3"/>
        <end position="120"/>
    </location>
</feature>
<dbReference type="GO" id="GO:0003700">
    <property type="term" value="F:DNA-binding transcription factor activity"/>
    <property type="evidence" value="ECO:0007669"/>
    <property type="project" value="InterPro"/>
</dbReference>
<dbReference type="InterPro" id="IPR020449">
    <property type="entry name" value="Tscrpt_reg_AraC-type_HTH"/>
</dbReference>
<dbReference type="AlphaFoldDB" id="A0A162G6Z0"/>
<dbReference type="InterPro" id="IPR009057">
    <property type="entry name" value="Homeodomain-like_sf"/>
</dbReference>
<organism evidence="7 8">
    <name type="scientific">Lactiplantibacillus plantarum</name>
    <name type="common">Lactobacillus plantarum</name>
    <dbReference type="NCBI Taxonomy" id="1590"/>
    <lineage>
        <taxon>Bacteria</taxon>
        <taxon>Bacillati</taxon>
        <taxon>Bacillota</taxon>
        <taxon>Bacilli</taxon>
        <taxon>Lactobacillales</taxon>
        <taxon>Lactobacillaceae</taxon>
        <taxon>Lactiplantibacillus</taxon>
    </lineage>
</organism>
<dbReference type="PATRIC" id="fig|1590.144.peg.3135"/>
<dbReference type="InterPro" id="IPR001789">
    <property type="entry name" value="Sig_transdc_resp-reg_receiver"/>
</dbReference>
<dbReference type="SMART" id="SM00448">
    <property type="entry name" value="REC"/>
    <property type="match status" value="1"/>
</dbReference>
<sequence length="486" mass="54736">MRKVMLVDDEYMLLRGLKLLIDWESLGLEIVNTEQNPSLALKYLQDNDIDILISDMNMPEMPGPEFVAAAKKIQPAMELIVISGYSDFDYVRAGLQQNAVNYLRKPIDTDELLATLRGALDRLQAQQQQHQIASLAIQTQTRTLLTTDCEPEQLQIIQALGIEFATPTTVRLIGVLNPLPPKDLVNYLRVIKAVKGFYTEREDFIIVFQGTTDQLNIFINEAPHQIGVAHRPFLIGAPIKNVGQLRTRYIQLRREIARQYFFETASGLRMMLPDTQESVSSTLPSYSEVKKALDGIDLTGFSIWLTHQFDAMKQANASDLLARQFALVVLLVLSDRLTKFDDKAAIIAAINHAKDVSDLKGQLQWVAELATEQGTQQFSRNVLAMRQIIKKRYPEQLSLAAVASELHLNAVYLGQLFKQEVGRSFAQFLNDYRVDVAVDLLRDSDLDIGQIAEAVGYQNSSYFYKLFKKQTGMSPGDYRKAGVLSS</sequence>
<dbReference type="PANTHER" id="PTHR43280:SF2">
    <property type="entry name" value="HTH-TYPE TRANSCRIPTIONAL REGULATOR EXSA"/>
    <property type="match status" value="1"/>
</dbReference>
<keyword evidence="3" id="KW-0804">Transcription</keyword>
<keyword evidence="2 7" id="KW-0238">DNA-binding</keyword>
<evidence type="ECO:0000259" key="5">
    <source>
        <dbReference type="PROSITE" id="PS01124"/>
    </source>
</evidence>
<dbReference type="Proteomes" id="UP000076882">
    <property type="component" value="Unassembled WGS sequence"/>
</dbReference>
<dbReference type="Pfam" id="PF12833">
    <property type="entry name" value="HTH_18"/>
    <property type="match status" value="1"/>
</dbReference>
<dbReference type="Gene3D" id="3.40.50.2300">
    <property type="match status" value="1"/>
</dbReference>
<dbReference type="PROSITE" id="PS01124">
    <property type="entry name" value="HTH_ARAC_FAMILY_2"/>
    <property type="match status" value="1"/>
</dbReference>
<dbReference type="PROSITE" id="PS00041">
    <property type="entry name" value="HTH_ARAC_FAMILY_1"/>
    <property type="match status" value="1"/>
</dbReference>
<reference evidence="7 8" key="1">
    <citation type="submission" date="2016-03" db="EMBL/GenBank/DDBJ databases">
        <title>Comparative genomics of 54 Lactobacillus plantarum strains reveals genomic uncoupling from niche constraints.</title>
        <authorList>
            <person name="Martino M.E."/>
        </authorList>
    </citation>
    <scope>NUCLEOTIDE SEQUENCE [LARGE SCALE GENOMIC DNA]</scope>
    <source>
        <strain evidence="7 8">19.1</strain>
    </source>
</reference>
<evidence type="ECO:0000256" key="1">
    <source>
        <dbReference type="ARBA" id="ARBA00023015"/>
    </source>
</evidence>
<evidence type="ECO:0000259" key="6">
    <source>
        <dbReference type="PROSITE" id="PS50110"/>
    </source>
</evidence>
<evidence type="ECO:0000313" key="7">
    <source>
        <dbReference type="EMBL" id="KZU96874.1"/>
    </source>
</evidence>
<keyword evidence="4" id="KW-0597">Phosphoprotein</keyword>
<proteinExistence type="predicted"/>
<evidence type="ECO:0000256" key="2">
    <source>
        <dbReference type="ARBA" id="ARBA00023125"/>
    </source>
</evidence>
<feature type="domain" description="HTH araC/xylS-type" evidence="5">
    <location>
        <begin position="383"/>
        <end position="481"/>
    </location>
</feature>
<comment type="caution">
    <text evidence="7">The sequence shown here is derived from an EMBL/GenBank/DDBJ whole genome shotgun (WGS) entry which is preliminary data.</text>
</comment>
<protein>
    <submittedName>
        <fullName evidence="7">DNA-binding response regulator AraC family</fullName>
    </submittedName>
</protein>
<keyword evidence="1" id="KW-0805">Transcription regulation</keyword>
<dbReference type="PROSITE" id="PS50110">
    <property type="entry name" value="RESPONSE_REGULATORY"/>
    <property type="match status" value="1"/>
</dbReference>
<dbReference type="InterPro" id="IPR018060">
    <property type="entry name" value="HTH_AraC"/>
</dbReference>
<dbReference type="InterPro" id="IPR018062">
    <property type="entry name" value="HTH_AraC-typ_CS"/>
</dbReference>
<dbReference type="Gene3D" id="1.10.10.60">
    <property type="entry name" value="Homeodomain-like"/>
    <property type="match status" value="2"/>
</dbReference>
<dbReference type="GO" id="GO:0000160">
    <property type="term" value="P:phosphorelay signal transduction system"/>
    <property type="evidence" value="ECO:0007669"/>
    <property type="project" value="InterPro"/>
</dbReference>
<dbReference type="SMART" id="SM00342">
    <property type="entry name" value="HTH_ARAC"/>
    <property type="match status" value="1"/>
</dbReference>
<dbReference type="PRINTS" id="PR00032">
    <property type="entry name" value="HTHARAC"/>
</dbReference>
<dbReference type="EMBL" id="LUXM01000018">
    <property type="protein sequence ID" value="KZU96874.1"/>
    <property type="molecule type" value="Genomic_DNA"/>
</dbReference>
<dbReference type="GO" id="GO:0043565">
    <property type="term" value="F:sequence-specific DNA binding"/>
    <property type="evidence" value="ECO:0007669"/>
    <property type="project" value="InterPro"/>
</dbReference>
<accession>A0A162G6Z0</accession>
<gene>
    <name evidence="7" type="ORF">Lp19_0850</name>
</gene>
<dbReference type="KEGG" id="lpb:SH83_15090"/>